<dbReference type="InParanoid" id="A9UW63"/>
<dbReference type="eggNOG" id="ENOG502SACI">
    <property type="taxonomic scope" value="Eukaryota"/>
</dbReference>
<keyword evidence="5" id="KW-1185">Reference proteome</keyword>
<evidence type="ECO:0000256" key="1">
    <source>
        <dbReference type="ARBA" id="ARBA00022801"/>
    </source>
</evidence>
<dbReference type="PANTHER" id="PTHR43736">
    <property type="entry name" value="ADP-RIBOSE PYROPHOSPHATASE"/>
    <property type="match status" value="1"/>
</dbReference>
<dbReference type="InterPro" id="IPR020476">
    <property type="entry name" value="Nudix_hydrolase"/>
</dbReference>
<dbReference type="InterPro" id="IPR020084">
    <property type="entry name" value="NUDIX_hydrolase_CS"/>
</dbReference>
<name>A9UW63_MONBE</name>
<reference evidence="4 5" key="1">
    <citation type="journal article" date="2008" name="Nature">
        <title>The genome of the choanoflagellate Monosiga brevicollis and the origin of metazoans.</title>
        <authorList>
            <consortium name="JGI Sequencing"/>
            <person name="King N."/>
            <person name="Westbrook M.J."/>
            <person name="Young S.L."/>
            <person name="Kuo A."/>
            <person name="Abedin M."/>
            <person name="Chapman J."/>
            <person name="Fairclough S."/>
            <person name="Hellsten U."/>
            <person name="Isogai Y."/>
            <person name="Letunic I."/>
            <person name="Marr M."/>
            <person name="Pincus D."/>
            <person name="Putnam N."/>
            <person name="Rokas A."/>
            <person name="Wright K.J."/>
            <person name="Zuzow R."/>
            <person name="Dirks W."/>
            <person name="Good M."/>
            <person name="Goodstein D."/>
            <person name="Lemons D."/>
            <person name="Li W."/>
            <person name="Lyons J.B."/>
            <person name="Morris A."/>
            <person name="Nichols S."/>
            <person name="Richter D.J."/>
            <person name="Salamov A."/>
            <person name="Bork P."/>
            <person name="Lim W.A."/>
            <person name="Manning G."/>
            <person name="Miller W.T."/>
            <person name="McGinnis W."/>
            <person name="Shapiro H."/>
            <person name="Tjian R."/>
            <person name="Grigoriev I.V."/>
            <person name="Rokhsar D."/>
        </authorList>
    </citation>
    <scope>NUCLEOTIDE SEQUENCE [LARGE SCALE GENOMIC DNA]</scope>
    <source>
        <strain evidence="5">MX1 / ATCC 50154</strain>
    </source>
</reference>
<dbReference type="PROSITE" id="PS00893">
    <property type="entry name" value="NUDIX_BOX"/>
    <property type="match status" value="1"/>
</dbReference>
<dbReference type="GeneID" id="5890062"/>
<dbReference type="STRING" id="81824.A9UW63"/>
<dbReference type="PANTHER" id="PTHR43736:SF1">
    <property type="entry name" value="DIHYDRONEOPTERIN TRIPHOSPHATE DIPHOSPHATASE"/>
    <property type="match status" value="1"/>
</dbReference>
<dbReference type="CDD" id="cd04673">
    <property type="entry name" value="NUDIX_ADPRase"/>
    <property type="match status" value="1"/>
</dbReference>
<dbReference type="SUPFAM" id="SSF55811">
    <property type="entry name" value="Nudix"/>
    <property type="match status" value="1"/>
</dbReference>
<dbReference type="RefSeq" id="XP_001744764.1">
    <property type="nucleotide sequence ID" value="XM_001744712.1"/>
</dbReference>
<dbReference type="Gene3D" id="3.90.79.10">
    <property type="entry name" value="Nucleoside Triphosphate Pyrophosphohydrolase"/>
    <property type="match status" value="1"/>
</dbReference>
<protein>
    <recommendedName>
        <fullName evidence="3">Nudix hydrolase domain-containing protein</fullName>
    </recommendedName>
</protein>
<dbReference type="AlphaFoldDB" id="A9UW63"/>
<feature type="domain" description="Nudix hydrolase" evidence="3">
    <location>
        <begin position="40"/>
        <end position="177"/>
    </location>
</feature>
<keyword evidence="1 2" id="KW-0378">Hydrolase</keyword>
<evidence type="ECO:0000313" key="4">
    <source>
        <dbReference type="EMBL" id="EDQ90713.1"/>
    </source>
</evidence>
<accession>A9UW63</accession>
<evidence type="ECO:0000313" key="5">
    <source>
        <dbReference type="Proteomes" id="UP000001357"/>
    </source>
</evidence>
<dbReference type="KEGG" id="mbr:MONBRDRAFT_36577"/>
<comment type="similarity">
    <text evidence="2">Belongs to the Nudix hydrolase family.</text>
</comment>
<evidence type="ECO:0000256" key="2">
    <source>
        <dbReference type="RuleBase" id="RU003476"/>
    </source>
</evidence>
<gene>
    <name evidence="4" type="ORF">MONBRDRAFT_36577</name>
</gene>
<dbReference type="Proteomes" id="UP000001357">
    <property type="component" value="Unassembled WGS sequence"/>
</dbReference>
<dbReference type="EMBL" id="CH991547">
    <property type="protein sequence ID" value="EDQ90713.1"/>
    <property type="molecule type" value="Genomic_DNA"/>
</dbReference>
<dbReference type="PRINTS" id="PR00502">
    <property type="entry name" value="NUDIXFAMILY"/>
</dbReference>
<dbReference type="InterPro" id="IPR015797">
    <property type="entry name" value="NUDIX_hydrolase-like_dom_sf"/>
</dbReference>
<dbReference type="Pfam" id="PF00293">
    <property type="entry name" value="NUDIX"/>
    <property type="match status" value="1"/>
</dbReference>
<organism evidence="4 5">
    <name type="scientific">Monosiga brevicollis</name>
    <name type="common">Choanoflagellate</name>
    <dbReference type="NCBI Taxonomy" id="81824"/>
    <lineage>
        <taxon>Eukaryota</taxon>
        <taxon>Choanoflagellata</taxon>
        <taxon>Craspedida</taxon>
        <taxon>Salpingoecidae</taxon>
        <taxon>Monosiga</taxon>
    </lineage>
</organism>
<sequence>MSAVGRSRVLGRTVLQRGLHSSKMRQAAPAGDAAAVKSKLPKSCVAGIIFNLDSADRANPELLLIQRGKAPNRGEWTFPGGHLELGETMAQGVRREVQEETGLEVTSVGPVATAVDVITHQPNGEVAFHFTVIDLYGFARGTPRASDDALAASWLPIRDCLTRVPCHRDLEPVLKLVTDALTAERIAWPDA</sequence>
<dbReference type="PROSITE" id="PS51462">
    <property type="entry name" value="NUDIX"/>
    <property type="match status" value="1"/>
</dbReference>
<dbReference type="GO" id="GO:0016787">
    <property type="term" value="F:hydrolase activity"/>
    <property type="evidence" value="ECO:0007669"/>
    <property type="project" value="UniProtKB-KW"/>
</dbReference>
<evidence type="ECO:0000259" key="3">
    <source>
        <dbReference type="PROSITE" id="PS51462"/>
    </source>
</evidence>
<dbReference type="InterPro" id="IPR000086">
    <property type="entry name" value="NUDIX_hydrolase_dom"/>
</dbReference>
<proteinExistence type="inferred from homology"/>